<keyword evidence="3" id="KW-1185">Reference proteome</keyword>
<evidence type="ECO:0000313" key="3">
    <source>
        <dbReference type="Proteomes" id="UP000023152"/>
    </source>
</evidence>
<evidence type="ECO:0000256" key="1">
    <source>
        <dbReference type="SAM" id="MobiDB-lite"/>
    </source>
</evidence>
<accession>X6NGW9</accession>
<feature type="compositionally biased region" description="Basic and acidic residues" evidence="1">
    <location>
        <begin position="58"/>
        <end position="69"/>
    </location>
</feature>
<evidence type="ECO:0000313" key="2">
    <source>
        <dbReference type="EMBL" id="ETO24954.1"/>
    </source>
</evidence>
<organism evidence="2 3">
    <name type="scientific">Reticulomyxa filosa</name>
    <dbReference type="NCBI Taxonomy" id="46433"/>
    <lineage>
        <taxon>Eukaryota</taxon>
        <taxon>Sar</taxon>
        <taxon>Rhizaria</taxon>
        <taxon>Retaria</taxon>
        <taxon>Foraminifera</taxon>
        <taxon>Monothalamids</taxon>
        <taxon>Reticulomyxidae</taxon>
        <taxon>Reticulomyxa</taxon>
    </lineage>
</organism>
<protein>
    <submittedName>
        <fullName evidence="2">Uncharacterized protein</fullName>
    </submittedName>
</protein>
<sequence length="159" mass="18296">MEELIQEEIEDEFDRARNWEEKTKQLPLQNPTDIERKLKTVFTEEAYLSAWMSQLQAKNDRKARMEENKRQRKTQSALGVDNQFAEFAPKVHRESINSYGTEPLWMLKTIPDDTMSSSVIVGGADSTLEGSTRYGSFDLEQPLVSSGSDRYTITKVNLK</sequence>
<reference evidence="2 3" key="1">
    <citation type="journal article" date="2013" name="Curr. Biol.">
        <title>The Genome of the Foraminiferan Reticulomyxa filosa.</title>
        <authorList>
            <person name="Glockner G."/>
            <person name="Hulsmann N."/>
            <person name="Schleicher M."/>
            <person name="Noegel A.A."/>
            <person name="Eichinger L."/>
            <person name="Gallinger C."/>
            <person name="Pawlowski J."/>
            <person name="Sierra R."/>
            <person name="Euteneuer U."/>
            <person name="Pillet L."/>
            <person name="Moustafa A."/>
            <person name="Platzer M."/>
            <person name="Groth M."/>
            <person name="Szafranski K."/>
            <person name="Schliwa M."/>
        </authorList>
    </citation>
    <scope>NUCLEOTIDE SEQUENCE [LARGE SCALE GENOMIC DNA]</scope>
</reference>
<gene>
    <name evidence="2" type="ORF">RFI_12193</name>
</gene>
<feature type="region of interest" description="Disordered" evidence="1">
    <location>
        <begin position="58"/>
        <end position="78"/>
    </location>
</feature>
<name>X6NGW9_RETFI</name>
<dbReference type="EMBL" id="ASPP01008835">
    <property type="protein sequence ID" value="ETO24954.1"/>
    <property type="molecule type" value="Genomic_DNA"/>
</dbReference>
<dbReference type="AlphaFoldDB" id="X6NGW9"/>
<dbReference type="Proteomes" id="UP000023152">
    <property type="component" value="Unassembled WGS sequence"/>
</dbReference>
<proteinExistence type="predicted"/>
<comment type="caution">
    <text evidence="2">The sequence shown here is derived from an EMBL/GenBank/DDBJ whole genome shotgun (WGS) entry which is preliminary data.</text>
</comment>